<dbReference type="GO" id="GO:0005524">
    <property type="term" value="F:ATP binding"/>
    <property type="evidence" value="ECO:0007669"/>
    <property type="project" value="UniProtKB-KW"/>
</dbReference>
<keyword evidence="3" id="KW-0067">ATP-binding</keyword>
<evidence type="ECO:0000256" key="2">
    <source>
        <dbReference type="ARBA" id="ARBA00022741"/>
    </source>
</evidence>
<organism evidence="5 6">
    <name type="scientific">Candidatus Collierbacteria bacterium CG_4_9_14_3_um_filter_43_16</name>
    <dbReference type="NCBI Taxonomy" id="1974532"/>
    <lineage>
        <taxon>Bacteria</taxon>
        <taxon>Candidatus Collieribacteriota</taxon>
    </lineage>
</organism>
<dbReference type="InterPro" id="IPR007831">
    <property type="entry name" value="T2SS_GspE_N"/>
</dbReference>
<dbReference type="InterPro" id="IPR001482">
    <property type="entry name" value="T2SS/T4SS_dom"/>
</dbReference>
<dbReference type="PROSITE" id="PS00662">
    <property type="entry name" value="T2SP_E"/>
    <property type="match status" value="1"/>
</dbReference>
<evidence type="ECO:0000259" key="4">
    <source>
        <dbReference type="PROSITE" id="PS00662"/>
    </source>
</evidence>
<dbReference type="InterPro" id="IPR003593">
    <property type="entry name" value="AAA+_ATPase"/>
</dbReference>
<comment type="caution">
    <text evidence="5">The sequence shown here is derived from an EMBL/GenBank/DDBJ whole genome shotgun (WGS) entry which is preliminary data.</text>
</comment>
<comment type="similarity">
    <text evidence="1">Belongs to the GSP E family.</text>
</comment>
<dbReference type="PANTHER" id="PTHR30258:SF1">
    <property type="entry name" value="PROTEIN TRANSPORT PROTEIN HOFB HOMOLOG"/>
    <property type="match status" value="1"/>
</dbReference>
<dbReference type="GO" id="GO:0005886">
    <property type="term" value="C:plasma membrane"/>
    <property type="evidence" value="ECO:0007669"/>
    <property type="project" value="TreeGrafter"/>
</dbReference>
<gene>
    <name evidence="5" type="ORF">CO104_03995</name>
</gene>
<dbReference type="Pfam" id="PF05157">
    <property type="entry name" value="MshEN"/>
    <property type="match status" value="1"/>
</dbReference>
<dbReference type="EMBL" id="PFUC01000078">
    <property type="protein sequence ID" value="PJB47277.1"/>
    <property type="molecule type" value="Genomic_DNA"/>
</dbReference>
<dbReference type="CDD" id="cd01129">
    <property type="entry name" value="PulE-GspE-like"/>
    <property type="match status" value="1"/>
</dbReference>
<dbReference type="Proteomes" id="UP000231196">
    <property type="component" value="Unassembled WGS sequence"/>
</dbReference>
<dbReference type="FunFam" id="3.40.50.300:FF:000398">
    <property type="entry name" value="Type IV pilus assembly ATPase PilB"/>
    <property type="match status" value="1"/>
</dbReference>
<proteinExistence type="inferred from homology"/>
<dbReference type="Gene3D" id="3.30.450.90">
    <property type="match status" value="1"/>
</dbReference>
<dbReference type="SUPFAM" id="SSF160246">
    <property type="entry name" value="EspE N-terminal domain-like"/>
    <property type="match status" value="1"/>
</dbReference>
<dbReference type="InterPro" id="IPR037257">
    <property type="entry name" value="T2SS_E_N_sf"/>
</dbReference>
<dbReference type="Gene3D" id="3.30.300.160">
    <property type="entry name" value="Type II secretion system, protein E, N-terminal domain"/>
    <property type="match status" value="1"/>
</dbReference>
<evidence type="ECO:0000313" key="6">
    <source>
        <dbReference type="Proteomes" id="UP000231196"/>
    </source>
</evidence>
<sequence length="567" mass="62819">MAVQTFRIYDLVRDTRIIPEADLGEASKTATHLDVPLQDVLIGRRLISKDRLGDLIAKNLGIGYINLKDVTISKEVLSLVKEELAQEKKVVPIGRDGFILHLAMMDPTNLETINFIRKITGMNVIPFFAFESDIKFGLHQYKSSLTENFQLLVDQVAKQHPGQATPQELAEDVSIIQAVGRMLEFAVIAEASDIHIEALADSVLVRYRIDGVLHDMITLPKSLHPAIVARIKILSSLKLDETRLPQDGRLKFESDEGDVVSLRVSILPTVEGEKIVLRILESGELSLSLEDLGYDQRSVEIIKKALLRPHGMILITGPTGSGKTTNLYTMLNLLNTGEVNISTVEDPVENRIRRINQTQINTQINFSFAEGLRALLRQDPDIVMVGEIRDTETVGMAVNAAMTGHLVLSTLHTNDSPGAIPRLIDLGAEPFLLASTLELVIAQRLVRKICPKCQTTQPANSKISDYIVANVPDLLERDEISKLIPSQIKVAPGCDFCKYTGYSGRTGLYEMFTVNEEIRQLILDRSSANKIKSAAIKSGMRTMLVDGINKIAQGITTFEEVLRVTRD</sequence>
<dbReference type="InterPro" id="IPR027417">
    <property type="entry name" value="P-loop_NTPase"/>
</dbReference>
<name>A0A2M8BTV1_9BACT</name>
<dbReference type="SUPFAM" id="SSF52540">
    <property type="entry name" value="P-loop containing nucleoside triphosphate hydrolases"/>
    <property type="match status" value="1"/>
</dbReference>
<evidence type="ECO:0000313" key="5">
    <source>
        <dbReference type="EMBL" id="PJB47277.1"/>
    </source>
</evidence>
<dbReference type="AlphaFoldDB" id="A0A2M8BTV1"/>
<evidence type="ECO:0000256" key="3">
    <source>
        <dbReference type="ARBA" id="ARBA00022840"/>
    </source>
</evidence>
<dbReference type="GO" id="GO:0016887">
    <property type="term" value="F:ATP hydrolysis activity"/>
    <property type="evidence" value="ECO:0007669"/>
    <property type="project" value="TreeGrafter"/>
</dbReference>
<protein>
    <recommendedName>
        <fullName evidence="4">Bacterial type II secretion system protein E domain-containing protein</fullName>
    </recommendedName>
</protein>
<keyword evidence="2" id="KW-0547">Nucleotide-binding</keyword>
<dbReference type="Gene3D" id="3.40.50.300">
    <property type="entry name" value="P-loop containing nucleotide triphosphate hydrolases"/>
    <property type="match status" value="1"/>
</dbReference>
<dbReference type="Pfam" id="PF00437">
    <property type="entry name" value="T2SSE"/>
    <property type="match status" value="1"/>
</dbReference>
<dbReference type="SMART" id="SM00382">
    <property type="entry name" value="AAA"/>
    <property type="match status" value="1"/>
</dbReference>
<evidence type="ECO:0000256" key="1">
    <source>
        <dbReference type="ARBA" id="ARBA00006611"/>
    </source>
</evidence>
<dbReference type="PANTHER" id="PTHR30258">
    <property type="entry name" value="TYPE II SECRETION SYSTEM PROTEIN GSPE-RELATED"/>
    <property type="match status" value="1"/>
</dbReference>
<accession>A0A2M8BTV1</accession>
<feature type="domain" description="Bacterial type II secretion system protein E" evidence="4">
    <location>
        <begin position="376"/>
        <end position="390"/>
    </location>
</feature>
<reference evidence="6" key="1">
    <citation type="submission" date="2017-09" db="EMBL/GenBank/DDBJ databases">
        <title>Depth-based differentiation of microbial function through sediment-hosted aquifers and enrichment of novel symbionts in the deep terrestrial subsurface.</title>
        <authorList>
            <person name="Probst A.J."/>
            <person name="Ladd B."/>
            <person name="Jarett J.K."/>
            <person name="Geller-Mcgrath D.E."/>
            <person name="Sieber C.M.K."/>
            <person name="Emerson J.B."/>
            <person name="Anantharaman K."/>
            <person name="Thomas B.C."/>
            <person name="Malmstrom R."/>
            <person name="Stieglmeier M."/>
            <person name="Klingl A."/>
            <person name="Woyke T."/>
            <person name="Ryan C.M."/>
            <person name="Banfield J.F."/>
        </authorList>
    </citation>
    <scope>NUCLEOTIDE SEQUENCE [LARGE SCALE GENOMIC DNA]</scope>
</reference>